<keyword evidence="1" id="KW-1133">Transmembrane helix</keyword>
<accession>A0ABT9XLF3</accession>
<organism evidence="2 3">
    <name type="scientific">Alicyclobacillus cycloheptanicus</name>
    <dbReference type="NCBI Taxonomy" id="1457"/>
    <lineage>
        <taxon>Bacteria</taxon>
        <taxon>Bacillati</taxon>
        <taxon>Bacillota</taxon>
        <taxon>Bacilli</taxon>
        <taxon>Bacillales</taxon>
        <taxon>Alicyclobacillaceae</taxon>
        <taxon>Alicyclobacillus</taxon>
    </lineage>
</organism>
<keyword evidence="1" id="KW-0472">Membrane</keyword>
<name>A0ABT9XLF3_9BACL</name>
<evidence type="ECO:0000313" key="2">
    <source>
        <dbReference type="EMBL" id="MDQ0191138.1"/>
    </source>
</evidence>
<keyword evidence="3" id="KW-1185">Reference proteome</keyword>
<reference evidence="2 3" key="1">
    <citation type="submission" date="2023-07" db="EMBL/GenBank/DDBJ databases">
        <title>Genomic Encyclopedia of Type Strains, Phase IV (KMG-IV): sequencing the most valuable type-strain genomes for metagenomic binning, comparative biology and taxonomic classification.</title>
        <authorList>
            <person name="Goeker M."/>
        </authorList>
    </citation>
    <scope>NUCLEOTIDE SEQUENCE [LARGE SCALE GENOMIC DNA]</scope>
    <source>
        <strain evidence="2 3">DSM 4006</strain>
    </source>
</reference>
<sequence>MNSFLGQFIGAAIVAIVGFLLVLQQTAWVQFIGIVLMVIAVGMGLIGDLRAAATRE</sequence>
<comment type="caution">
    <text evidence="2">The sequence shown here is derived from an EMBL/GenBank/DDBJ whole genome shotgun (WGS) entry which is preliminary data.</text>
</comment>
<keyword evidence="1" id="KW-0812">Transmembrane</keyword>
<dbReference type="RefSeq" id="WP_274456652.1">
    <property type="nucleotide sequence ID" value="NZ_CP067097.1"/>
</dbReference>
<feature type="transmembrane region" description="Helical" evidence="1">
    <location>
        <begin position="28"/>
        <end position="47"/>
    </location>
</feature>
<evidence type="ECO:0000256" key="1">
    <source>
        <dbReference type="SAM" id="Phobius"/>
    </source>
</evidence>
<evidence type="ECO:0000313" key="3">
    <source>
        <dbReference type="Proteomes" id="UP001232973"/>
    </source>
</evidence>
<feature type="transmembrane region" description="Helical" evidence="1">
    <location>
        <begin position="5"/>
        <end position="22"/>
    </location>
</feature>
<protein>
    <submittedName>
        <fullName evidence="2">Multidrug transporter EmrE-like cation transporter</fullName>
    </submittedName>
</protein>
<dbReference type="Proteomes" id="UP001232973">
    <property type="component" value="Unassembled WGS sequence"/>
</dbReference>
<dbReference type="EMBL" id="JAUSTP010000032">
    <property type="protein sequence ID" value="MDQ0191138.1"/>
    <property type="molecule type" value="Genomic_DNA"/>
</dbReference>
<gene>
    <name evidence="2" type="ORF">J2S03_003006</name>
</gene>
<proteinExistence type="predicted"/>